<evidence type="ECO:0000313" key="5">
    <source>
        <dbReference type="Proteomes" id="UP000198507"/>
    </source>
</evidence>
<dbReference type="GO" id="GO:0000272">
    <property type="term" value="P:polysaccharide catabolic process"/>
    <property type="evidence" value="ECO:0007669"/>
    <property type="project" value="UniProtKB-KW"/>
</dbReference>
<dbReference type="CDD" id="cd00063">
    <property type="entry name" value="FN3"/>
    <property type="match status" value="1"/>
</dbReference>
<evidence type="ECO:0000256" key="2">
    <source>
        <dbReference type="ARBA" id="ARBA00023326"/>
    </source>
</evidence>
<dbReference type="Proteomes" id="UP000198507">
    <property type="component" value="Unassembled WGS sequence"/>
</dbReference>
<keyword evidence="1" id="KW-0378">Hydrolase</keyword>
<sequence length="352" mass="36031">MGPVAALAPLVAVLALVVAVLALPPASAVFTSTTANPANTLAADQLQPPSGLTATTSCASSTIEFQGATSARGSGSLTLQTPPETRAGDLLVAQVSNWGGPATLTPPPTGWNLVRRDSVNQVNQVNGTPQVTSALFWRVASATEPATATFQLAASVDTAGGIAAYRGVRTTSPVDAHHAMTGSSETTTVPSVTTTVANTVLVHVTTKRQEQLPAPGGTAERWRLLSGTGTSIQGVSAGDVSFAGPGATPVRSSASSSNFQAEWIGQTLALRPAPQQPAAILTWTASPSSWADGYQGRRLVNGTVQGSSTVPMGTTTFTDTGLVNGTTYTYRVWTHDGTWVSTEQTTTLTPSC</sequence>
<keyword evidence="3" id="KW-0732">Signal</keyword>
<keyword evidence="2" id="KW-0624">Polysaccharide degradation</keyword>
<name>A0A1I0ELS3_9ACTN</name>
<feature type="signal peptide" evidence="3">
    <location>
        <begin position="1"/>
        <end position="28"/>
    </location>
</feature>
<proteinExistence type="predicted"/>
<keyword evidence="1" id="KW-0326">Glycosidase</keyword>
<dbReference type="InterPro" id="IPR003961">
    <property type="entry name" value="FN3_dom"/>
</dbReference>
<reference evidence="5" key="1">
    <citation type="submission" date="2016-10" db="EMBL/GenBank/DDBJ databases">
        <authorList>
            <person name="Varghese N."/>
            <person name="Submissions S."/>
        </authorList>
    </citation>
    <scope>NUCLEOTIDE SEQUENCE [LARGE SCALE GENOMIC DNA]</scope>
    <source>
        <strain evidence="5">DSM 44209</strain>
    </source>
</reference>
<dbReference type="Gene3D" id="2.60.40.10">
    <property type="entry name" value="Immunoglobulins"/>
    <property type="match status" value="1"/>
</dbReference>
<dbReference type="InterPro" id="IPR013783">
    <property type="entry name" value="Ig-like_fold"/>
</dbReference>
<dbReference type="SUPFAM" id="SSF49265">
    <property type="entry name" value="Fibronectin type III"/>
    <property type="match status" value="1"/>
</dbReference>
<dbReference type="EMBL" id="FOIE01000005">
    <property type="protein sequence ID" value="SET46409.1"/>
    <property type="molecule type" value="Genomic_DNA"/>
</dbReference>
<keyword evidence="2" id="KW-0119">Carbohydrate metabolism</keyword>
<feature type="chain" id="PRO_5011565883" description="Fibronectin type-III domain-containing protein" evidence="3">
    <location>
        <begin position="29"/>
        <end position="352"/>
    </location>
</feature>
<evidence type="ECO:0000256" key="1">
    <source>
        <dbReference type="ARBA" id="ARBA00023295"/>
    </source>
</evidence>
<evidence type="ECO:0000313" key="4">
    <source>
        <dbReference type="EMBL" id="SET46409.1"/>
    </source>
</evidence>
<protein>
    <recommendedName>
        <fullName evidence="6">Fibronectin type-III domain-containing protein</fullName>
    </recommendedName>
</protein>
<keyword evidence="5" id="KW-1185">Reference proteome</keyword>
<dbReference type="InterPro" id="IPR036116">
    <property type="entry name" value="FN3_sf"/>
</dbReference>
<dbReference type="AlphaFoldDB" id="A0A1I0ELS3"/>
<gene>
    <name evidence="4" type="ORF">SAMN04488546_2464</name>
</gene>
<organism evidence="4 5">
    <name type="scientific">Geodermatophilus poikilotrophus</name>
    <dbReference type="NCBI Taxonomy" id="1333667"/>
    <lineage>
        <taxon>Bacteria</taxon>
        <taxon>Bacillati</taxon>
        <taxon>Actinomycetota</taxon>
        <taxon>Actinomycetes</taxon>
        <taxon>Geodermatophilales</taxon>
        <taxon>Geodermatophilaceae</taxon>
        <taxon>Geodermatophilus</taxon>
    </lineage>
</organism>
<evidence type="ECO:0008006" key="6">
    <source>
        <dbReference type="Google" id="ProtNLM"/>
    </source>
</evidence>
<accession>A0A1I0ELS3</accession>
<evidence type="ECO:0000256" key="3">
    <source>
        <dbReference type="SAM" id="SignalP"/>
    </source>
</evidence>
<dbReference type="GO" id="GO:0016798">
    <property type="term" value="F:hydrolase activity, acting on glycosyl bonds"/>
    <property type="evidence" value="ECO:0007669"/>
    <property type="project" value="UniProtKB-KW"/>
</dbReference>